<evidence type="ECO:0000256" key="1">
    <source>
        <dbReference type="ARBA" id="ARBA00022723"/>
    </source>
</evidence>
<reference evidence="5 6" key="1">
    <citation type="submission" date="2021-07" db="EMBL/GenBank/DDBJ databases">
        <title>Genomic diversity and antimicrobial resistance of Prevotella spp. isolated from chronic lung disease airways.</title>
        <authorList>
            <person name="Webb K.A."/>
            <person name="Olagoke O.S."/>
            <person name="Baird T."/>
            <person name="Neill J."/>
            <person name="Pham A."/>
            <person name="Wells T.J."/>
            <person name="Ramsay K.A."/>
            <person name="Bell S.C."/>
            <person name="Sarovich D.S."/>
            <person name="Price E.P."/>
        </authorList>
    </citation>
    <scope>NUCLEOTIDE SEQUENCE [LARGE SCALE GENOMIC DNA]</scope>
    <source>
        <strain evidence="5 6">SCHI0011.S.12</strain>
    </source>
</reference>
<evidence type="ECO:0000256" key="4">
    <source>
        <dbReference type="SAM" id="MobiDB-lite"/>
    </source>
</evidence>
<dbReference type="PANTHER" id="PTHR30004">
    <property type="entry name" value="4-HYDROXYTHREONINE-4-PHOSPHATE DEHYDROGENASE"/>
    <property type="match status" value="1"/>
</dbReference>
<comment type="caution">
    <text evidence="5">The sequence shown here is derived from an EMBL/GenBank/DDBJ whole genome shotgun (WGS) entry which is preliminary data.</text>
</comment>
<evidence type="ECO:0000256" key="3">
    <source>
        <dbReference type="ARBA" id="ARBA00023027"/>
    </source>
</evidence>
<accession>A0ABS6Y9Y1</accession>
<keyword evidence="6" id="KW-1185">Reference proteome</keyword>
<dbReference type="Pfam" id="PF04166">
    <property type="entry name" value="PdxA"/>
    <property type="match status" value="1"/>
</dbReference>
<dbReference type="InterPro" id="IPR005255">
    <property type="entry name" value="PdxA_fam"/>
</dbReference>
<dbReference type="EMBL" id="JAHXCT010000001">
    <property type="protein sequence ID" value="MBW4768387.1"/>
    <property type="molecule type" value="Genomic_DNA"/>
</dbReference>
<keyword evidence="3" id="KW-0520">NAD</keyword>
<sequence length="373" mass="41698">MENRKLRIAITHGDTNGVGYEMILKAFTTPELLELCTPIIYGSPKLAAYHSKVLEIPTNFTIISNAREATDGKVNLLTCFDEEIKVDFAHPSKESGVAAIKALDAAITDYREGLYDVLVSAPIDSANINVEGVPFKGLTHYLETCMGKTNDALQIYSNEYLRIATLTNYIDIKDLPNYITKENIIEKVTTLHKTLQKDYRISLPRIAVLSLNPDGNGEEEKNIIAPAITQLASEGINAFGPFAADSFWDNDEFGMFDAVLAMYHDQGIVPLKTLVQSDNVLTVSGLPIVCTAPALFSPFNDAGEGIVNENCLRQAIYQAIDIFRNRITFEEPYANPLKKLYHEKRDEVEKGRFSNNRQRDNQKNSHSEQKNEE</sequence>
<evidence type="ECO:0000256" key="2">
    <source>
        <dbReference type="ARBA" id="ARBA00023002"/>
    </source>
</evidence>
<protein>
    <submittedName>
        <fullName evidence="5">4-hydroxythreonine-4-phosphate dehydrogenase PdxA</fullName>
    </submittedName>
</protein>
<name>A0ABS6Y9Y1_9BACT</name>
<feature type="region of interest" description="Disordered" evidence="4">
    <location>
        <begin position="348"/>
        <end position="373"/>
    </location>
</feature>
<keyword evidence="2" id="KW-0560">Oxidoreductase</keyword>
<organism evidence="5 6">
    <name type="scientific">Hoylesella nanceiensis</name>
    <dbReference type="NCBI Taxonomy" id="425941"/>
    <lineage>
        <taxon>Bacteria</taxon>
        <taxon>Pseudomonadati</taxon>
        <taxon>Bacteroidota</taxon>
        <taxon>Bacteroidia</taxon>
        <taxon>Bacteroidales</taxon>
        <taxon>Prevotellaceae</taxon>
        <taxon>Hoylesella</taxon>
    </lineage>
</organism>
<keyword evidence="1" id="KW-0479">Metal-binding</keyword>
<dbReference type="RefSeq" id="WP_219479117.1">
    <property type="nucleotide sequence ID" value="NZ_JABZTH010000030.1"/>
</dbReference>
<gene>
    <name evidence="5" type="ORF">KZO38_01200</name>
</gene>
<proteinExistence type="predicted"/>
<evidence type="ECO:0000313" key="6">
    <source>
        <dbReference type="Proteomes" id="UP000788426"/>
    </source>
</evidence>
<evidence type="ECO:0000313" key="5">
    <source>
        <dbReference type="EMBL" id="MBW4768387.1"/>
    </source>
</evidence>
<dbReference type="PANTHER" id="PTHR30004:SF6">
    <property type="entry name" value="D-THREONATE 4-PHOSPHATE DEHYDROGENASE"/>
    <property type="match status" value="1"/>
</dbReference>
<dbReference type="Proteomes" id="UP000788426">
    <property type="component" value="Unassembled WGS sequence"/>
</dbReference>